<comment type="caution">
    <text evidence="2">The sequence shown here is derived from an EMBL/GenBank/DDBJ whole genome shotgun (WGS) entry which is preliminary data.</text>
</comment>
<protein>
    <submittedName>
        <fullName evidence="2">Uncharacterized protein</fullName>
    </submittedName>
</protein>
<feature type="compositionally biased region" description="Basic residues" evidence="1">
    <location>
        <begin position="334"/>
        <end position="346"/>
    </location>
</feature>
<dbReference type="AlphaFoldDB" id="A0AAD5XB68"/>
<evidence type="ECO:0000313" key="2">
    <source>
        <dbReference type="EMBL" id="KAJ3090727.1"/>
    </source>
</evidence>
<evidence type="ECO:0000313" key="3">
    <source>
        <dbReference type="Proteomes" id="UP001211907"/>
    </source>
</evidence>
<feature type="compositionally biased region" description="Low complexity" evidence="1">
    <location>
        <begin position="347"/>
        <end position="370"/>
    </location>
</feature>
<accession>A0AAD5XB68</accession>
<organism evidence="2 3">
    <name type="scientific">Physocladia obscura</name>
    <dbReference type="NCBI Taxonomy" id="109957"/>
    <lineage>
        <taxon>Eukaryota</taxon>
        <taxon>Fungi</taxon>
        <taxon>Fungi incertae sedis</taxon>
        <taxon>Chytridiomycota</taxon>
        <taxon>Chytridiomycota incertae sedis</taxon>
        <taxon>Chytridiomycetes</taxon>
        <taxon>Chytridiales</taxon>
        <taxon>Chytriomycetaceae</taxon>
        <taxon>Physocladia</taxon>
    </lineage>
</organism>
<sequence>MISDERLEGTAQPPLPSAITAHEYDIEYNYEYNDEQNHGNIIGIDFEPDCFSLAAIALNAILASFATTTPANSCNDNSNSNDHTNRTRRLPQSLKNLHMALLRTSAETYTNHNALLPHGPKSIQAVDAFVSAVRNVARDHQCYRQGVVGDLVRCVGYSVQNVGWNDSSEFSKGAVVAGLHETINYMRYQQIQHLRPYNTKKLSSNQHPLLPHLITLKKHVLSNDSVDFDLILLIAIKVSFLSHQQAADYVWGLDRLVETIEGAAWEALESGVREMAKWYASNYHFLRKILYNSNFSNNDLNQDTNVFKGPAHLSNIRDPVSSFSGSKDADVVVKRRKRKPKSKQQRIRSWSENSSSSANSSSSSSLSVCSETVADLEQRVGSSDSGREVNFQSESHSGGRPVGNGKRDSG</sequence>
<gene>
    <name evidence="2" type="ORF">HK100_007364</name>
</gene>
<keyword evidence="3" id="KW-1185">Reference proteome</keyword>
<reference evidence="2" key="1">
    <citation type="submission" date="2020-05" db="EMBL/GenBank/DDBJ databases">
        <title>Phylogenomic resolution of chytrid fungi.</title>
        <authorList>
            <person name="Stajich J.E."/>
            <person name="Amses K."/>
            <person name="Simmons R."/>
            <person name="Seto K."/>
            <person name="Myers J."/>
            <person name="Bonds A."/>
            <person name="Quandt C.A."/>
            <person name="Barry K."/>
            <person name="Liu P."/>
            <person name="Grigoriev I."/>
            <person name="Longcore J.E."/>
            <person name="James T.Y."/>
        </authorList>
    </citation>
    <scope>NUCLEOTIDE SEQUENCE</scope>
    <source>
        <strain evidence="2">JEL0513</strain>
    </source>
</reference>
<dbReference type="Proteomes" id="UP001211907">
    <property type="component" value="Unassembled WGS sequence"/>
</dbReference>
<feature type="non-terminal residue" evidence="2">
    <location>
        <position position="410"/>
    </location>
</feature>
<name>A0AAD5XB68_9FUNG</name>
<feature type="region of interest" description="Disordered" evidence="1">
    <location>
        <begin position="318"/>
        <end position="410"/>
    </location>
</feature>
<evidence type="ECO:0000256" key="1">
    <source>
        <dbReference type="SAM" id="MobiDB-lite"/>
    </source>
</evidence>
<feature type="compositionally biased region" description="Polar residues" evidence="1">
    <location>
        <begin position="380"/>
        <end position="396"/>
    </location>
</feature>
<proteinExistence type="predicted"/>
<dbReference type="EMBL" id="JADGJH010003468">
    <property type="protein sequence ID" value="KAJ3090727.1"/>
    <property type="molecule type" value="Genomic_DNA"/>
</dbReference>